<keyword evidence="3" id="KW-1185">Reference proteome</keyword>
<accession>A0A8H4XCD0</accession>
<feature type="compositionally biased region" description="Polar residues" evidence="1">
    <location>
        <begin position="235"/>
        <end position="250"/>
    </location>
</feature>
<evidence type="ECO:0000313" key="3">
    <source>
        <dbReference type="Proteomes" id="UP000622797"/>
    </source>
</evidence>
<reference evidence="2" key="2">
    <citation type="submission" date="2020-05" db="EMBL/GenBank/DDBJ databases">
        <authorList>
            <person name="Kim H.-S."/>
            <person name="Proctor R.H."/>
            <person name="Brown D.W."/>
        </authorList>
    </citation>
    <scope>NUCLEOTIDE SEQUENCE</scope>
    <source>
        <strain evidence="2">NRRL 20472</strain>
    </source>
</reference>
<dbReference type="EMBL" id="JABEXW010000177">
    <property type="protein sequence ID" value="KAF4969004.1"/>
    <property type="molecule type" value="Genomic_DNA"/>
</dbReference>
<evidence type="ECO:0000313" key="2">
    <source>
        <dbReference type="EMBL" id="KAF4969004.1"/>
    </source>
</evidence>
<name>A0A8H4XCD0_9HYPO</name>
<gene>
    <name evidence="2" type="ORF">FSARC_3658</name>
</gene>
<proteinExistence type="predicted"/>
<feature type="compositionally biased region" description="Acidic residues" evidence="1">
    <location>
        <begin position="171"/>
        <end position="180"/>
    </location>
</feature>
<feature type="region of interest" description="Disordered" evidence="1">
    <location>
        <begin position="115"/>
        <end position="182"/>
    </location>
</feature>
<dbReference type="Proteomes" id="UP000622797">
    <property type="component" value="Unassembled WGS sequence"/>
</dbReference>
<feature type="region of interest" description="Disordered" evidence="1">
    <location>
        <begin position="206"/>
        <end position="250"/>
    </location>
</feature>
<comment type="caution">
    <text evidence="2">The sequence shown here is derived from an EMBL/GenBank/DDBJ whole genome shotgun (WGS) entry which is preliminary data.</text>
</comment>
<dbReference type="AlphaFoldDB" id="A0A8H4XCD0"/>
<sequence>MPLDTPVPAPYDTYAPAACLLFQRFHDSIGAWPWQLTRNFEPTFWGQNLTHEFTTLLKVHLRDTPGVTQNDLLAYLEDICVDHPDSSYAGSLNRVAIGRVSKWLADKRRISGTQEQAINKSPVSLRPTRVEHSARGDTSTQECDEDDDVPSLSVLTRSRARRNARQRIIESSDEESDDDVVVVSSGPARKKSLIVTLKFTPLRGQKLSAAEPGQQNQSSAQDQNDDEPAWEGFSDTPSAEGSSSPDLTHLSQEGAQQTYVAYLKDRISKSDATIARTQSYIDTATKRHTELLERLRVNTDARERATTDVANARYALLRASARCDAEAELQNELRRLKAQNSPGFLPAIEEFNDIDADAARLHHEAKGTLAAKLSYLADICNEVQMAEDQTSSMSFRIDVLSEVKKNEEKKRRSLVMMCRLMDMGLHLVDALDGTLGEKTLDEWTDEQMREIGNVENEGAT</sequence>
<evidence type="ECO:0000256" key="1">
    <source>
        <dbReference type="SAM" id="MobiDB-lite"/>
    </source>
</evidence>
<protein>
    <submittedName>
        <fullName evidence="2">Uncharacterized protein</fullName>
    </submittedName>
</protein>
<dbReference type="OrthoDB" id="5081234at2759"/>
<organism evidence="2 3">
    <name type="scientific">Fusarium sarcochroum</name>
    <dbReference type="NCBI Taxonomy" id="1208366"/>
    <lineage>
        <taxon>Eukaryota</taxon>
        <taxon>Fungi</taxon>
        <taxon>Dikarya</taxon>
        <taxon>Ascomycota</taxon>
        <taxon>Pezizomycotina</taxon>
        <taxon>Sordariomycetes</taxon>
        <taxon>Hypocreomycetidae</taxon>
        <taxon>Hypocreales</taxon>
        <taxon>Nectriaceae</taxon>
        <taxon>Fusarium</taxon>
        <taxon>Fusarium lateritium species complex</taxon>
    </lineage>
</organism>
<reference evidence="2" key="1">
    <citation type="journal article" date="2020" name="BMC Genomics">
        <title>Correction to: Identification and distribution of gene clusters required for synthesis of sphingolipid metabolism inhibitors in diverse species of the filamentous fungus Fusarium.</title>
        <authorList>
            <person name="Kim H.S."/>
            <person name="Lohmar J.M."/>
            <person name="Busman M."/>
            <person name="Brown D.W."/>
            <person name="Naumann T.A."/>
            <person name="Divon H.H."/>
            <person name="Lysoe E."/>
            <person name="Uhlig S."/>
            <person name="Proctor R.H."/>
        </authorList>
    </citation>
    <scope>NUCLEOTIDE SEQUENCE</scope>
    <source>
        <strain evidence="2">NRRL 20472</strain>
    </source>
</reference>